<evidence type="ECO:0000313" key="3">
    <source>
        <dbReference type="EMBL" id="GLJ95992.1"/>
    </source>
</evidence>
<keyword evidence="2" id="KW-1133">Transmembrane helix</keyword>
<keyword evidence="2" id="KW-0812">Transmembrane</keyword>
<dbReference type="Proteomes" id="UP001142291">
    <property type="component" value="Unassembled WGS sequence"/>
</dbReference>
<comment type="caution">
    <text evidence="3">The sequence shown here is derived from an EMBL/GenBank/DDBJ whole genome shotgun (WGS) entry which is preliminary data.</text>
</comment>
<proteinExistence type="predicted"/>
<feature type="transmembrane region" description="Helical" evidence="2">
    <location>
        <begin position="108"/>
        <end position="133"/>
    </location>
</feature>
<feature type="transmembrane region" description="Helical" evidence="2">
    <location>
        <begin position="204"/>
        <end position="224"/>
    </location>
</feature>
<dbReference type="EMBL" id="BSER01000009">
    <property type="protein sequence ID" value="GLJ95992.1"/>
    <property type="molecule type" value="Genomic_DNA"/>
</dbReference>
<name>A0A9W6HMM7_9MICO</name>
<keyword evidence="4" id="KW-1185">Reference proteome</keyword>
<protein>
    <recommendedName>
        <fullName evidence="5">PH domain-containing protein</fullName>
    </recommendedName>
</protein>
<evidence type="ECO:0000256" key="2">
    <source>
        <dbReference type="SAM" id="Phobius"/>
    </source>
</evidence>
<keyword evidence="2" id="KW-0472">Membrane</keyword>
<evidence type="ECO:0000313" key="4">
    <source>
        <dbReference type="Proteomes" id="UP001142291"/>
    </source>
</evidence>
<evidence type="ECO:0000256" key="1">
    <source>
        <dbReference type="SAM" id="MobiDB-lite"/>
    </source>
</evidence>
<feature type="compositionally biased region" description="Low complexity" evidence="1">
    <location>
        <begin position="246"/>
        <end position="257"/>
    </location>
</feature>
<gene>
    <name evidence="3" type="ORF">GCM10017591_20550</name>
</gene>
<reference evidence="3" key="1">
    <citation type="journal article" date="2014" name="Int. J. Syst. Evol. Microbiol.">
        <title>Complete genome sequence of Corynebacterium casei LMG S-19264T (=DSM 44701T), isolated from a smear-ripened cheese.</title>
        <authorList>
            <consortium name="US DOE Joint Genome Institute (JGI-PGF)"/>
            <person name="Walter F."/>
            <person name="Albersmeier A."/>
            <person name="Kalinowski J."/>
            <person name="Ruckert C."/>
        </authorList>
    </citation>
    <scope>NUCLEOTIDE SEQUENCE</scope>
    <source>
        <strain evidence="3">VKM Ac-1940</strain>
    </source>
</reference>
<dbReference type="AlphaFoldDB" id="A0A9W6HMM7"/>
<evidence type="ECO:0008006" key="5">
    <source>
        <dbReference type="Google" id="ProtNLM"/>
    </source>
</evidence>
<organism evidence="3 4">
    <name type="scientific">Microbacterium dextranolyticum</name>
    <dbReference type="NCBI Taxonomy" id="36806"/>
    <lineage>
        <taxon>Bacteria</taxon>
        <taxon>Bacillati</taxon>
        <taxon>Actinomycetota</taxon>
        <taxon>Actinomycetes</taxon>
        <taxon>Micrococcales</taxon>
        <taxon>Microbacteriaceae</taxon>
        <taxon>Microbacterium</taxon>
    </lineage>
</organism>
<sequence>MRRRALARGTVGVMSGIGDGGAPDARVASVPAGWVGSRASRAPLQMLTAEVFNRSFTPSPDATIHVAPLRRPPATLTVVVGLIAAFLVWVVVWILVQAGTTPSTEGPVPYLIAGFFGLVGLYFVISFVNLVMAGRDRRSWSNRECVALGRSGVVIRTQGEAVDIPWSEVTAIRATVTNSDRAARTGRVRIPVLRIEQGARHWDFASFILGASPLTVYTVLHYYWTHPAARAELGTAAAQRKMDAQAGASVPSSDPADAGPPSPAG</sequence>
<feature type="region of interest" description="Disordered" evidence="1">
    <location>
        <begin position="238"/>
        <end position="265"/>
    </location>
</feature>
<feature type="transmembrane region" description="Helical" evidence="2">
    <location>
        <begin position="74"/>
        <end position="96"/>
    </location>
</feature>
<reference evidence="3" key="2">
    <citation type="submission" date="2023-01" db="EMBL/GenBank/DDBJ databases">
        <authorList>
            <person name="Sun Q."/>
            <person name="Evtushenko L."/>
        </authorList>
    </citation>
    <scope>NUCLEOTIDE SEQUENCE</scope>
    <source>
        <strain evidence="3">VKM Ac-1940</strain>
    </source>
</reference>
<accession>A0A9W6HMM7</accession>